<gene>
    <name evidence="1" type="ORF">Goari_000941</name>
</gene>
<accession>A0A7J8YIT5</accession>
<evidence type="ECO:0000313" key="1">
    <source>
        <dbReference type="EMBL" id="MBA0699292.1"/>
    </source>
</evidence>
<proteinExistence type="predicted"/>
<evidence type="ECO:0000313" key="2">
    <source>
        <dbReference type="Proteomes" id="UP000593577"/>
    </source>
</evidence>
<sequence>MRNKYRQRPKKWGGKLPPNHCFSGVEQATDHITWDGMASLIPESISFHLIHTLCVITYLAMAGNKQKKKPSFFSFFLAMAKKGRIHKDEEHSYSTGEDVWSTRKVYDDDYTLWDVAEPGIDRRASAFIANFHATCVSDADHKHFIIPRHAENEAAQI</sequence>
<dbReference type="AlphaFoldDB" id="A0A7J8YIT5"/>
<dbReference type="EMBL" id="JABFAA010000013">
    <property type="protein sequence ID" value="MBA0699292.1"/>
    <property type="molecule type" value="Genomic_DNA"/>
</dbReference>
<protein>
    <submittedName>
        <fullName evidence="1">Uncharacterized protein</fullName>
    </submittedName>
</protein>
<keyword evidence="2" id="KW-1185">Reference proteome</keyword>
<reference evidence="1 2" key="1">
    <citation type="journal article" date="2019" name="Genome Biol. Evol.">
        <title>Insights into the evolution of the New World diploid cottons (Gossypium, subgenus Houzingenia) based on genome sequencing.</title>
        <authorList>
            <person name="Grover C.E."/>
            <person name="Arick M.A. 2nd"/>
            <person name="Thrash A."/>
            <person name="Conover J.L."/>
            <person name="Sanders W.S."/>
            <person name="Peterson D.G."/>
            <person name="Frelichowski J.E."/>
            <person name="Scheffler J.A."/>
            <person name="Scheffler B.E."/>
            <person name="Wendel J.F."/>
        </authorList>
    </citation>
    <scope>NUCLEOTIDE SEQUENCE [LARGE SCALE GENOMIC DNA]</scope>
    <source>
        <strain evidence="1">185</strain>
        <tissue evidence="1">Leaf</tissue>
    </source>
</reference>
<dbReference type="PANTHER" id="PTHR33511">
    <property type="entry name" value="OS06G0632400 PROTEIN"/>
    <property type="match status" value="1"/>
</dbReference>
<comment type="caution">
    <text evidence="1">The sequence shown here is derived from an EMBL/GenBank/DDBJ whole genome shotgun (WGS) entry which is preliminary data.</text>
</comment>
<organism evidence="1 2">
    <name type="scientific">Gossypium aridum</name>
    <name type="common">American cotton</name>
    <name type="synonym">Erioxylum aridum</name>
    <dbReference type="NCBI Taxonomy" id="34290"/>
    <lineage>
        <taxon>Eukaryota</taxon>
        <taxon>Viridiplantae</taxon>
        <taxon>Streptophyta</taxon>
        <taxon>Embryophyta</taxon>
        <taxon>Tracheophyta</taxon>
        <taxon>Spermatophyta</taxon>
        <taxon>Magnoliopsida</taxon>
        <taxon>eudicotyledons</taxon>
        <taxon>Gunneridae</taxon>
        <taxon>Pentapetalae</taxon>
        <taxon>rosids</taxon>
        <taxon>malvids</taxon>
        <taxon>Malvales</taxon>
        <taxon>Malvaceae</taxon>
        <taxon>Malvoideae</taxon>
        <taxon>Gossypium</taxon>
    </lineage>
</organism>
<dbReference type="Proteomes" id="UP000593577">
    <property type="component" value="Unassembled WGS sequence"/>
</dbReference>
<name>A0A7J8YIT5_GOSAI</name>